<keyword evidence="7" id="KW-1185">Reference proteome</keyword>
<feature type="coiled-coil region" evidence="4">
    <location>
        <begin position="484"/>
        <end position="521"/>
    </location>
</feature>
<dbReference type="Gene3D" id="3.40.50.300">
    <property type="entry name" value="P-loop containing nucleotide triphosphate hydrolases"/>
    <property type="match status" value="2"/>
</dbReference>
<dbReference type="PANTHER" id="PTHR32114">
    <property type="entry name" value="ABC TRANSPORTER ABCH.3"/>
    <property type="match status" value="1"/>
</dbReference>
<dbReference type="EMBL" id="BAAABU010000002">
    <property type="protein sequence ID" value="GAA0215353.1"/>
    <property type="molecule type" value="Genomic_DNA"/>
</dbReference>
<dbReference type="InterPro" id="IPR027417">
    <property type="entry name" value="P-loop_NTPase"/>
</dbReference>
<evidence type="ECO:0000313" key="6">
    <source>
        <dbReference type="EMBL" id="GAA0215353.1"/>
    </source>
</evidence>
<dbReference type="PANTHER" id="PTHR32114:SF2">
    <property type="entry name" value="ABC TRANSPORTER ABCH.3"/>
    <property type="match status" value="1"/>
</dbReference>
<feature type="coiled-coil region" evidence="4">
    <location>
        <begin position="650"/>
        <end position="734"/>
    </location>
</feature>
<evidence type="ECO:0000256" key="1">
    <source>
        <dbReference type="ARBA" id="ARBA00006930"/>
    </source>
</evidence>
<dbReference type="RefSeq" id="WP_343932552.1">
    <property type="nucleotide sequence ID" value="NZ_BAAABU010000002.1"/>
</dbReference>
<name>A0ABP3CTV9_9PSEU</name>
<comment type="caution">
    <text evidence="6">The sequence shown here is derived from an EMBL/GenBank/DDBJ whole genome shotgun (WGS) entry which is preliminary data.</text>
</comment>
<proteinExistence type="inferred from homology"/>
<evidence type="ECO:0000313" key="7">
    <source>
        <dbReference type="Proteomes" id="UP001500416"/>
    </source>
</evidence>
<protein>
    <recommendedName>
        <fullName evidence="3">Nuclease SbcCD subunit C</fullName>
    </recommendedName>
</protein>
<accession>A0ABP3CTV9</accession>
<gene>
    <name evidence="6" type="ORF">GCM10010492_11440</name>
</gene>
<feature type="coiled-coil region" evidence="4">
    <location>
        <begin position="776"/>
        <end position="835"/>
    </location>
</feature>
<organism evidence="6 7">
    <name type="scientific">Saccharothrix mutabilis subsp. mutabilis</name>
    <dbReference type="NCBI Taxonomy" id="66855"/>
    <lineage>
        <taxon>Bacteria</taxon>
        <taxon>Bacillati</taxon>
        <taxon>Actinomycetota</taxon>
        <taxon>Actinomycetes</taxon>
        <taxon>Pseudonocardiales</taxon>
        <taxon>Pseudonocardiaceae</taxon>
        <taxon>Saccharothrix</taxon>
    </lineage>
</organism>
<sequence>MKLHRLEVTAFGPYAGREEVDFDLLGADGLFLLHGDTGAGKTTLLDAVAFALFGRVPGARNEAKRLRCDYADRDAVTEVALELTVRGRRFRVVRSPEYDRPKKRGDGFTRQNAKASLTWISGWDGEGHSRVDEVAREVESLLGMTAEQFFQVVLLPQGEFAKFLRADTAEREKLLERLFGTERFVDVERWFRDRRVERGRELERLRLASRDLVQRVAEVAREDVPEDGGDPEWLSSLVKRLAEAEREASARAAETAAARSAAEAAWRRADELAARVSRVRGARDALARCAEIEPHRVAWVRERDAARRASVVVPARDAVARLERALASAEAQEVAAARALLDLGYAGPGGLGAGGAGSGRLGAGGLGAGGAGAGGLAAGGVGAGGAGSGGLGAGGLGAGGAGSGGLSAGRLGAGGAGASGLGTGGVGAGGAGAGGAGGVGAGGVGAGGVRPPAPGSIVSSGTDKVGAAELRAEGERFREEAGGLTRLAEEAQRQREDRRRLVELEKRAETAGRRLAKLVAALAEVPDRLAVARVEVEEAALAAARLDAVTAKALAAQEIPVAERALLTADDARRVAVDAHQKARDVLLQVRKQRLDGMAVELAAALRAGRACPVCGSKEHPTPAAPMLNAVTGADEDRAADTEQVAADRRAAAEKASQEAENRLAALREVVGDQDPDALVAEHRTVKSLAARRDQRVAALSELEREIESATADRTALEREVAELTTRHVELSETVRERADRLDAARGDFPDVTARRAHLLDLADALATLAERRTAVAECAERLAEQRVEVSRLAAEAGFADVADAVAAVRPDDAVEALETRIRKVEDARVTAEAVLVELADVDPDTEVDLAGAESAFRAATAEAERAASALAAARRDARRAEALAERLAAARVELEPVEAEYEELSALTDVINGQGQNAKKMTLRTYVLAARLEEVAVAASARLERMSQGRYRFVHSVEAGPRGTRGGLGLDVLDDYSGRQRPTKTLSGGESFLASLALALGLSDVVAAGAVLDTLFIDEGFGTLDADTLELVMTILDELRAGGRVVGLVSHVEELRQRIPTRLRVRKARGGSSLEVVA</sequence>
<evidence type="ECO:0000256" key="3">
    <source>
        <dbReference type="ARBA" id="ARBA00013368"/>
    </source>
</evidence>
<evidence type="ECO:0000259" key="5">
    <source>
        <dbReference type="Pfam" id="PF13476"/>
    </source>
</evidence>
<reference evidence="7" key="1">
    <citation type="journal article" date="2019" name="Int. J. Syst. Evol. Microbiol.">
        <title>The Global Catalogue of Microorganisms (GCM) 10K type strain sequencing project: providing services to taxonomists for standard genome sequencing and annotation.</title>
        <authorList>
            <consortium name="The Broad Institute Genomics Platform"/>
            <consortium name="The Broad Institute Genome Sequencing Center for Infectious Disease"/>
            <person name="Wu L."/>
            <person name="Ma J."/>
        </authorList>
    </citation>
    <scope>NUCLEOTIDE SEQUENCE [LARGE SCALE GENOMIC DNA]</scope>
    <source>
        <strain evidence="7">JCM 3380</strain>
    </source>
</reference>
<evidence type="ECO:0000256" key="2">
    <source>
        <dbReference type="ARBA" id="ARBA00011322"/>
    </source>
</evidence>
<feature type="domain" description="Rad50/SbcC-type AAA" evidence="5">
    <location>
        <begin position="5"/>
        <end position="181"/>
    </location>
</feature>
<dbReference type="Pfam" id="PF13558">
    <property type="entry name" value="SbcC_Walker_B"/>
    <property type="match status" value="1"/>
</dbReference>
<dbReference type="InterPro" id="IPR038729">
    <property type="entry name" value="Rad50/SbcC_AAA"/>
</dbReference>
<dbReference type="SUPFAM" id="SSF52540">
    <property type="entry name" value="P-loop containing nucleoside triphosphate hydrolases"/>
    <property type="match status" value="1"/>
</dbReference>
<comment type="similarity">
    <text evidence="1">Belongs to the SMC family. SbcC subfamily.</text>
</comment>
<evidence type="ECO:0000256" key="4">
    <source>
        <dbReference type="SAM" id="Coils"/>
    </source>
</evidence>
<comment type="subunit">
    <text evidence="2">Heterodimer of SbcC and SbcD.</text>
</comment>
<keyword evidence="4" id="KW-0175">Coiled coil</keyword>
<dbReference type="Pfam" id="PF13476">
    <property type="entry name" value="AAA_23"/>
    <property type="match status" value="1"/>
</dbReference>
<dbReference type="Proteomes" id="UP001500416">
    <property type="component" value="Unassembled WGS sequence"/>
</dbReference>
<feature type="coiled-coil region" evidence="4">
    <location>
        <begin position="864"/>
        <end position="901"/>
    </location>
</feature>